<evidence type="ECO:0000256" key="1">
    <source>
        <dbReference type="SAM" id="MobiDB-lite"/>
    </source>
</evidence>
<organism evidence="2 3">
    <name type="scientific">Steinernema carpocapsae</name>
    <name type="common">Entomopathogenic nematode</name>
    <dbReference type="NCBI Taxonomy" id="34508"/>
    <lineage>
        <taxon>Eukaryota</taxon>
        <taxon>Metazoa</taxon>
        <taxon>Ecdysozoa</taxon>
        <taxon>Nematoda</taxon>
        <taxon>Chromadorea</taxon>
        <taxon>Rhabditida</taxon>
        <taxon>Tylenchina</taxon>
        <taxon>Panagrolaimomorpha</taxon>
        <taxon>Strongyloidoidea</taxon>
        <taxon>Steinernematidae</taxon>
        <taxon>Steinernema</taxon>
    </lineage>
</organism>
<gene>
    <name evidence="2" type="ORF">L596_030445</name>
</gene>
<dbReference type="EMBL" id="AZBU02000014">
    <property type="protein sequence ID" value="TKR57792.1"/>
    <property type="molecule type" value="Genomic_DNA"/>
</dbReference>
<comment type="caution">
    <text evidence="2">The sequence shown here is derived from an EMBL/GenBank/DDBJ whole genome shotgun (WGS) entry which is preliminary data.</text>
</comment>
<evidence type="ECO:0000313" key="2">
    <source>
        <dbReference type="EMBL" id="TKR57792.1"/>
    </source>
</evidence>
<accession>A0A4U5LPE1</accession>
<protein>
    <submittedName>
        <fullName evidence="2">Uncharacterized protein</fullName>
    </submittedName>
</protein>
<dbReference type="Proteomes" id="UP000298663">
    <property type="component" value="Unassembled WGS sequence"/>
</dbReference>
<name>A0A4U5LPE1_STECR</name>
<proteinExistence type="predicted"/>
<feature type="region of interest" description="Disordered" evidence="1">
    <location>
        <begin position="42"/>
        <end position="69"/>
    </location>
</feature>
<keyword evidence="3" id="KW-1185">Reference proteome</keyword>
<sequence length="139" mass="16179">MDRELQFSDHGQMINSRKRFKLSTERRKAVIMNTFLKYQDRELANLSQPEPQPSQNSTQESQEGRPRQLGQLIGELHAMNPSNNVMNEIMDNFPTVVENMVQGMQVSDNVRNFMNEGELIPRIMDAVIEDIEREMQEPN</sequence>
<evidence type="ECO:0000313" key="3">
    <source>
        <dbReference type="Proteomes" id="UP000298663"/>
    </source>
</evidence>
<reference evidence="2 3" key="1">
    <citation type="journal article" date="2015" name="Genome Biol.">
        <title>Comparative genomics of Steinernema reveals deeply conserved gene regulatory networks.</title>
        <authorList>
            <person name="Dillman A.R."/>
            <person name="Macchietto M."/>
            <person name="Porter C.F."/>
            <person name="Rogers A."/>
            <person name="Williams B."/>
            <person name="Antoshechkin I."/>
            <person name="Lee M.M."/>
            <person name="Goodwin Z."/>
            <person name="Lu X."/>
            <person name="Lewis E.E."/>
            <person name="Goodrich-Blair H."/>
            <person name="Stock S.P."/>
            <person name="Adams B.J."/>
            <person name="Sternberg P.W."/>
            <person name="Mortazavi A."/>
        </authorList>
    </citation>
    <scope>NUCLEOTIDE SEQUENCE [LARGE SCALE GENOMIC DNA]</scope>
    <source>
        <strain evidence="2 3">ALL</strain>
    </source>
</reference>
<feature type="compositionally biased region" description="Polar residues" evidence="1">
    <location>
        <begin position="45"/>
        <end position="61"/>
    </location>
</feature>
<dbReference type="AlphaFoldDB" id="A0A4U5LPE1"/>
<reference evidence="2 3" key="2">
    <citation type="journal article" date="2019" name="G3 (Bethesda)">
        <title>Hybrid Assembly of the Genome of the Entomopathogenic Nematode Steinernema carpocapsae Identifies the X-Chromosome.</title>
        <authorList>
            <person name="Serra L."/>
            <person name="Macchietto M."/>
            <person name="Macias-Munoz A."/>
            <person name="McGill C.J."/>
            <person name="Rodriguez I.M."/>
            <person name="Rodriguez B."/>
            <person name="Murad R."/>
            <person name="Mortazavi A."/>
        </authorList>
    </citation>
    <scope>NUCLEOTIDE SEQUENCE [LARGE SCALE GENOMIC DNA]</scope>
    <source>
        <strain evidence="2 3">ALL</strain>
    </source>
</reference>